<comment type="caution">
    <text evidence="1">The sequence shown here is derived from an EMBL/GenBank/DDBJ whole genome shotgun (WGS) entry which is preliminary data.</text>
</comment>
<dbReference type="AlphaFoldDB" id="A0AA94IUZ3"/>
<sequence>MLCLILNAAFICAQGRFDPNKVRLETHKFITKEANLSAQEASRFFLIYDEMRSKQRVYFDRLRTLHNTKPKSTREASDIITKSDMLEIQLKHIEQRYHVEMLKVIPADKLLQILEAERRFHRQMFRKMAGEGKGRR</sequence>
<name>A0AA94IUZ3_9BACT</name>
<protein>
    <recommendedName>
        <fullName evidence="3">Periplasmic heavy metal sensor</fullName>
    </recommendedName>
</protein>
<evidence type="ECO:0008006" key="3">
    <source>
        <dbReference type="Google" id="ProtNLM"/>
    </source>
</evidence>
<reference evidence="1 2" key="1">
    <citation type="submission" date="2017-06" db="EMBL/GenBank/DDBJ databases">
        <authorList>
            <person name="Varghese N."/>
            <person name="Submissions S."/>
        </authorList>
    </citation>
    <scope>NUCLEOTIDE SEQUENCE [LARGE SCALE GENOMIC DNA]</scope>
    <source>
        <strain evidence="1 2">DSM 26989</strain>
    </source>
</reference>
<dbReference type="Proteomes" id="UP000198427">
    <property type="component" value="Unassembled WGS sequence"/>
</dbReference>
<keyword evidence="2" id="KW-1185">Reference proteome</keyword>
<evidence type="ECO:0000313" key="2">
    <source>
        <dbReference type="Proteomes" id="UP000198427"/>
    </source>
</evidence>
<accession>A0AA94IUZ3</accession>
<dbReference type="EMBL" id="FZNZ01000015">
    <property type="protein sequence ID" value="SNR85795.1"/>
    <property type="molecule type" value="Genomic_DNA"/>
</dbReference>
<gene>
    <name evidence="1" type="ORF">SAMN06265364_1154</name>
</gene>
<proteinExistence type="predicted"/>
<organism evidence="1 2">
    <name type="scientific">Prevotella jejuni</name>
    <dbReference type="NCBI Taxonomy" id="1177574"/>
    <lineage>
        <taxon>Bacteria</taxon>
        <taxon>Pseudomonadati</taxon>
        <taxon>Bacteroidota</taxon>
        <taxon>Bacteroidia</taxon>
        <taxon>Bacteroidales</taxon>
        <taxon>Prevotellaceae</taxon>
        <taxon>Prevotella</taxon>
    </lineage>
</organism>
<evidence type="ECO:0000313" key="1">
    <source>
        <dbReference type="EMBL" id="SNR85795.1"/>
    </source>
</evidence>